<proteinExistence type="predicted"/>
<accession>A0ABX9BF10</accession>
<keyword evidence="1" id="KW-0472">Membrane</keyword>
<feature type="transmembrane region" description="Helical" evidence="1">
    <location>
        <begin position="33"/>
        <end position="55"/>
    </location>
</feature>
<sequence>MLLLVVFLIILFLLFGTGGLVLGAGLVSLAILAIPLILVLLGIIYIILKIFVMYWDHKEQKAREERNRIYEKNRATGVVTEEMFKKIYEDFRFYHSTLDFPAFNYLSEAQKKTVAIRIKKQYPKGAFPLNAEKYLR</sequence>
<keyword evidence="1" id="KW-1133">Transmembrane helix</keyword>
<evidence type="ECO:0000313" key="3">
    <source>
        <dbReference type="Proteomes" id="UP000248827"/>
    </source>
</evidence>
<dbReference type="EMBL" id="QLLI01000014">
    <property type="protein sequence ID" value="RAI89634.1"/>
    <property type="molecule type" value="Genomic_DNA"/>
</dbReference>
<dbReference type="Proteomes" id="UP000248827">
    <property type="component" value="Unassembled WGS sequence"/>
</dbReference>
<keyword evidence="3" id="KW-1185">Reference proteome</keyword>
<name>A0ABX9BF10_9BACL</name>
<protein>
    <submittedName>
        <fullName evidence="2">Uncharacterized protein</fullName>
    </submittedName>
</protein>
<reference evidence="2 3" key="1">
    <citation type="submission" date="2018-06" db="EMBL/GenBank/DDBJ databases">
        <title>Freshwater and sediment microbial communities from various areas in North America, analyzing microbe dynamics in response to fracking.</title>
        <authorList>
            <person name="Lamendella R."/>
        </authorList>
    </citation>
    <scope>NUCLEOTIDE SEQUENCE [LARGE SCALE GENOMIC DNA]</scope>
    <source>
        <strain evidence="2 3">NG-13</strain>
    </source>
</reference>
<evidence type="ECO:0000313" key="2">
    <source>
        <dbReference type="EMBL" id="RAI89634.1"/>
    </source>
</evidence>
<organism evidence="2 3">
    <name type="scientific">Paenibacillus pabuli</name>
    <dbReference type="NCBI Taxonomy" id="1472"/>
    <lineage>
        <taxon>Bacteria</taxon>
        <taxon>Bacillati</taxon>
        <taxon>Bacillota</taxon>
        <taxon>Bacilli</taxon>
        <taxon>Bacillales</taxon>
        <taxon>Paenibacillaceae</taxon>
        <taxon>Paenibacillus</taxon>
    </lineage>
</organism>
<keyword evidence="1" id="KW-0812">Transmembrane</keyword>
<comment type="caution">
    <text evidence="2">The sequence shown here is derived from an EMBL/GenBank/DDBJ whole genome shotgun (WGS) entry which is preliminary data.</text>
</comment>
<evidence type="ECO:0000256" key="1">
    <source>
        <dbReference type="SAM" id="Phobius"/>
    </source>
</evidence>
<gene>
    <name evidence="2" type="ORF">DET54_114102</name>
</gene>
<dbReference type="RefSeq" id="WP_111620944.1">
    <property type="nucleotide sequence ID" value="NZ_QLLI01000014.1"/>
</dbReference>